<sequence length="52" mass="5313">MTAMQHKIGLLSLAFGAIGFLIAVTSQDAPAGVFALCAGTLGYLAGKDRDDD</sequence>
<name>A0A430FUB2_9BIFI</name>
<reference evidence="1 2" key="1">
    <citation type="submission" date="2018-09" db="EMBL/GenBank/DDBJ databases">
        <title>Characterization of the phylogenetic diversity of five novel species belonging to the genus Bifidobacterium.</title>
        <authorList>
            <person name="Lugli G.A."/>
            <person name="Duranti S."/>
            <person name="Milani C."/>
        </authorList>
    </citation>
    <scope>NUCLEOTIDE SEQUENCE [LARGE SCALE GENOMIC DNA]</scope>
    <source>
        <strain evidence="1 2">2033B</strain>
    </source>
</reference>
<protein>
    <submittedName>
        <fullName evidence="1">Uncharacterized protein</fullName>
    </submittedName>
</protein>
<evidence type="ECO:0000313" key="2">
    <source>
        <dbReference type="Proteomes" id="UP000287470"/>
    </source>
</evidence>
<dbReference type="AlphaFoldDB" id="A0A430FUB2"/>
<evidence type="ECO:0000313" key="1">
    <source>
        <dbReference type="EMBL" id="RSX56760.1"/>
    </source>
</evidence>
<dbReference type="Proteomes" id="UP000287470">
    <property type="component" value="Unassembled WGS sequence"/>
</dbReference>
<dbReference type="EMBL" id="QXGK01000008">
    <property type="protein sequence ID" value="RSX56760.1"/>
    <property type="molecule type" value="Genomic_DNA"/>
</dbReference>
<keyword evidence="2" id="KW-1185">Reference proteome</keyword>
<proteinExistence type="predicted"/>
<accession>A0A430FUB2</accession>
<dbReference type="RefSeq" id="WP_164521026.1">
    <property type="nucleotide sequence ID" value="NZ_QXGK01000008.1"/>
</dbReference>
<gene>
    <name evidence="1" type="ORF">D2E24_1050</name>
</gene>
<organism evidence="1 2">
    <name type="scientific">Bifidobacterium samirii</name>
    <dbReference type="NCBI Taxonomy" id="2306974"/>
    <lineage>
        <taxon>Bacteria</taxon>
        <taxon>Bacillati</taxon>
        <taxon>Actinomycetota</taxon>
        <taxon>Actinomycetes</taxon>
        <taxon>Bifidobacteriales</taxon>
        <taxon>Bifidobacteriaceae</taxon>
        <taxon>Bifidobacterium</taxon>
    </lineage>
</organism>
<comment type="caution">
    <text evidence="1">The sequence shown here is derived from an EMBL/GenBank/DDBJ whole genome shotgun (WGS) entry which is preliminary data.</text>
</comment>